<sequence length="346" mass="39774">MNSRREFQTVKTANADPATDTTCKILQRTQAFPIVKSKTVNGNIHYVPMEYNRAYVFTNAGAKKGNSETKKVEEFLSRLLRYYQPPYQIYPTLGVNPKGDNHLLRVLVVVAIDANHCPGSCMFFFFLSEGSKPSDMKNIFSMLYTGDFRTSPQILSFVQRTSLSLLHVDDTCYSKPNYHPLQLNDAVDLATRFIRREGTEKKVCFCCGVMRKEEFWMETVKALEKELPGGIYLDFLHWEYREFFIPRGSSIERRLVRDMAKAKYFIMDGKDALSVPGPRVVIDADSNKAKNNTEGYCYIGYGRHCNEAELESLITATRYRILSSIYNKIPKEKHKSVEDWTSVFKA</sequence>
<dbReference type="STRING" id="478820.A0A196SBX6"/>
<proteinExistence type="predicted"/>
<dbReference type="OrthoDB" id="262529at2759"/>
<dbReference type="GO" id="GO:0003684">
    <property type="term" value="F:damaged DNA binding"/>
    <property type="evidence" value="ECO:0007669"/>
    <property type="project" value="TreeGrafter"/>
</dbReference>
<accession>A0A196SBX6</accession>
<dbReference type="Proteomes" id="UP000078348">
    <property type="component" value="Unassembled WGS sequence"/>
</dbReference>
<dbReference type="AlphaFoldDB" id="A0A196SBX6"/>
<dbReference type="PANTHER" id="PTHR23240">
    <property type="entry name" value="DNA CROSS-LINK REPAIR PROTEIN PSO2/SNM1-RELATED"/>
    <property type="match status" value="1"/>
</dbReference>
<organism evidence="1 2">
    <name type="scientific">Blastocystis sp. subtype 1 (strain ATCC 50177 / NandII)</name>
    <dbReference type="NCBI Taxonomy" id="478820"/>
    <lineage>
        <taxon>Eukaryota</taxon>
        <taxon>Sar</taxon>
        <taxon>Stramenopiles</taxon>
        <taxon>Bigyra</taxon>
        <taxon>Opalozoa</taxon>
        <taxon>Opalinata</taxon>
        <taxon>Blastocystidae</taxon>
        <taxon>Blastocystis</taxon>
    </lineage>
</organism>
<comment type="caution">
    <text evidence="1">The sequence shown here is derived from an EMBL/GenBank/DDBJ whole genome shotgun (WGS) entry which is preliminary data.</text>
</comment>
<dbReference type="SUPFAM" id="SSF56281">
    <property type="entry name" value="Metallo-hydrolase/oxidoreductase"/>
    <property type="match status" value="1"/>
</dbReference>
<dbReference type="EMBL" id="LXWW01000238">
    <property type="protein sequence ID" value="OAO14518.1"/>
    <property type="molecule type" value="Genomic_DNA"/>
</dbReference>
<name>A0A196SBX6_BLAHN</name>
<keyword evidence="2" id="KW-1185">Reference proteome</keyword>
<protein>
    <submittedName>
        <fullName evidence="1">Snm1</fullName>
    </submittedName>
</protein>
<dbReference type="GO" id="GO:0035312">
    <property type="term" value="F:5'-3' DNA exonuclease activity"/>
    <property type="evidence" value="ECO:0007669"/>
    <property type="project" value="TreeGrafter"/>
</dbReference>
<dbReference type="InterPro" id="IPR036866">
    <property type="entry name" value="RibonucZ/Hydroxyglut_hydro"/>
</dbReference>
<evidence type="ECO:0000313" key="2">
    <source>
        <dbReference type="Proteomes" id="UP000078348"/>
    </source>
</evidence>
<reference evidence="1 2" key="1">
    <citation type="submission" date="2016-05" db="EMBL/GenBank/DDBJ databases">
        <title>Nuclear genome of Blastocystis sp. subtype 1 NandII.</title>
        <authorList>
            <person name="Gentekaki E."/>
            <person name="Curtis B."/>
            <person name="Stairs C."/>
            <person name="Eme L."/>
            <person name="Herman E."/>
            <person name="Klimes V."/>
            <person name="Arias M.C."/>
            <person name="Elias M."/>
            <person name="Hilliou F."/>
            <person name="Klute M."/>
            <person name="Malik S.-B."/>
            <person name="Pightling A."/>
            <person name="Rachubinski R."/>
            <person name="Salas D."/>
            <person name="Schlacht A."/>
            <person name="Suga H."/>
            <person name="Archibald J."/>
            <person name="Ball S.G."/>
            <person name="Clark G."/>
            <person name="Dacks J."/>
            <person name="Van Der Giezen M."/>
            <person name="Tsaousis A."/>
            <person name="Roger A."/>
        </authorList>
    </citation>
    <scope>NUCLEOTIDE SEQUENCE [LARGE SCALE GENOMIC DNA]</scope>
    <source>
        <strain evidence="2">ATCC 50177 / NandII</strain>
    </source>
</reference>
<dbReference type="GO" id="GO:0036297">
    <property type="term" value="P:interstrand cross-link repair"/>
    <property type="evidence" value="ECO:0007669"/>
    <property type="project" value="TreeGrafter"/>
</dbReference>
<evidence type="ECO:0000313" key="1">
    <source>
        <dbReference type="EMBL" id="OAO14518.1"/>
    </source>
</evidence>
<dbReference type="GO" id="GO:0006303">
    <property type="term" value="P:double-strand break repair via nonhomologous end joining"/>
    <property type="evidence" value="ECO:0007669"/>
    <property type="project" value="TreeGrafter"/>
</dbReference>
<gene>
    <name evidence="1" type="ORF">AV274_3821</name>
</gene>
<dbReference type="Gene3D" id="3.60.15.10">
    <property type="entry name" value="Ribonuclease Z/Hydroxyacylglutathione hydrolase-like"/>
    <property type="match status" value="1"/>
</dbReference>